<accession>A0A5J9WKZ1</accession>
<evidence type="ECO:0000313" key="4">
    <source>
        <dbReference type="Proteomes" id="UP000324897"/>
    </source>
</evidence>
<evidence type="ECO:0000256" key="1">
    <source>
        <dbReference type="SAM" id="MobiDB-lite"/>
    </source>
</evidence>
<gene>
    <name evidence="3" type="ORF">EJB05_00203</name>
</gene>
<feature type="region of interest" description="Disordered" evidence="1">
    <location>
        <begin position="144"/>
        <end position="206"/>
    </location>
</feature>
<dbReference type="AlphaFoldDB" id="A0A5J9WKZ1"/>
<reference evidence="3 4" key="1">
    <citation type="journal article" date="2019" name="Sci. Rep.">
        <title>A high-quality genome of Eragrostis curvula grass provides insights into Poaceae evolution and supports new strategies to enhance forage quality.</title>
        <authorList>
            <person name="Carballo J."/>
            <person name="Santos B.A.C.M."/>
            <person name="Zappacosta D."/>
            <person name="Garbus I."/>
            <person name="Selva J.P."/>
            <person name="Gallo C.A."/>
            <person name="Diaz A."/>
            <person name="Albertini E."/>
            <person name="Caccamo M."/>
            <person name="Echenique V."/>
        </authorList>
    </citation>
    <scope>NUCLEOTIDE SEQUENCE [LARGE SCALE GENOMIC DNA]</scope>
    <source>
        <strain evidence="4">cv. Victoria</strain>
        <tissue evidence="3">Leaf</tissue>
    </source>
</reference>
<dbReference type="Gramene" id="TVU48919">
    <property type="protein sequence ID" value="TVU48919"/>
    <property type="gene ID" value="EJB05_00203"/>
</dbReference>
<evidence type="ECO:0000313" key="3">
    <source>
        <dbReference type="EMBL" id="TVU48919.1"/>
    </source>
</evidence>
<feature type="compositionally biased region" description="Basic residues" evidence="1">
    <location>
        <begin position="185"/>
        <end position="206"/>
    </location>
</feature>
<dbReference type="Pfam" id="PF26130">
    <property type="entry name" value="PB1-like"/>
    <property type="match status" value="1"/>
</dbReference>
<sequence length="206" mass="22926">MPGRFREEGEAPPQYGPGDTRFTVEVHHGGFFVGAGVDRAYIDGKVTWFDGLDADFWSFLGIEEMILLLDYGLEGENLHVYWLLPGMGLSDGLRIVSSNEDTVIMKQVSHKVKNLVIYFDHHNHVAGHNWEDIMANPIADLPKASQPRRQEPREEPLPDCSFITSNRPVARAMPLTTATKAGSINKRKVGKEKGAATKKKKDGPSK</sequence>
<dbReference type="EMBL" id="RWGY01000002">
    <property type="protein sequence ID" value="TVU48919.1"/>
    <property type="molecule type" value="Genomic_DNA"/>
</dbReference>
<organism evidence="3 4">
    <name type="scientific">Eragrostis curvula</name>
    <name type="common">weeping love grass</name>
    <dbReference type="NCBI Taxonomy" id="38414"/>
    <lineage>
        <taxon>Eukaryota</taxon>
        <taxon>Viridiplantae</taxon>
        <taxon>Streptophyta</taxon>
        <taxon>Embryophyta</taxon>
        <taxon>Tracheophyta</taxon>
        <taxon>Spermatophyta</taxon>
        <taxon>Magnoliopsida</taxon>
        <taxon>Liliopsida</taxon>
        <taxon>Poales</taxon>
        <taxon>Poaceae</taxon>
        <taxon>PACMAD clade</taxon>
        <taxon>Chloridoideae</taxon>
        <taxon>Eragrostideae</taxon>
        <taxon>Eragrostidinae</taxon>
        <taxon>Eragrostis</taxon>
    </lineage>
</organism>
<dbReference type="InterPro" id="IPR058594">
    <property type="entry name" value="PB1-like_dom_pln"/>
</dbReference>
<comment type="caution">
    <text evidence="3">The sequence shown here is derived from an EMBL/GenBank/DDBJ whole genome shotgun (WGS) entry which is preliminary data.</text>
</comment>
<dbReference type="Proteomes" id="UP000324897">
    <property type="component" value="Chromosome 6"/>
</dbReference>
<name>A0A5J9WKZ1_9POAL</name>
<feature type="non-terminal residue" evidence="3">
    <location>
        <position position="1"/>
    </location>
</feature>
<evidence type="ECO:0000259" key="2">
    <source>
        <dbReference type="Pfam" id="PF26130"/>
    </source>
</evidence>
<protein>
    <recommendedName>
        <fullName evidence="2">PB1-like domain-containing protein</fullName>
    </recommendedName>
</protein>
<proteinExistence type="predicted"/>
<feature type="domain" description="PB1-like" evidence="2">
    <location>
        <begin position="19"/>
        <end position="121"/>
    </location>
</feature>
<dbReference type="OrthoDB" id="695469at2759"/>
<keyword evidence="4" id="KW-1185">Reference proteome</keyword>